<evidence type="ECO:0000256" key="3">
    <source>
        <dbReference type="ARBA" id="ARBA00022796"/>
    </source>
</evidence>
<dbReference type="AlphaFoldDB" id="A0AAN9LTJ5"/>
<organism evidence="7 8">
    <name type="scientific">Canavalia gladiata</name>
    <name type="common">Sword bean</name>
    <name type="synonym">Dolichos gladiatus</name>
    <dbReference type="NCBI Taxonomy" id="3824"/>
    <lineage>
        <taxon>Eukaryota</taxon>
        <taxon>Viridiplantae</taxon>
        <taxon>Streptophyta</taxon>
        <taxon>Embryophyta</taxon>
        <taxon>Tracheophyta</taxon>
        <taxon>Spermatophyta</taxon>
        <taxon>Magnoliopsida</taxon>
        <taxon>eudicotyledons</taxon>
        <taxon>Gunneridae</taxon>
        <taxon>Pentapetalae</taxon>
        <taxon>rosids</taxon>
        <taxon>fabids</taxon>
        <taxon>Fabales</taxon>
        <taxon>Fabaceae</taxon>
        <taxon>Papilionoideae</taxon>
        <taxon>50 kb inversion clade</taxon>
        <taxon>NPAAA clade</taxon>
        <taxon>indigoferoid/millettioid clade</taxon>
        <taxon>Phaseoleae</taxon>
        <taxon>Canavalia</taxon>
    </lineage>
</organism>
<evidence type="ECO:0000313" key="8">
    <source>
        <dbReference type="Proteomes" id="UP001367508"/>
    </source>
</evidence>
<comment type="similarity">
    <text evidence="1 6">Belongs to the copper transporter (Ctr) (TC 1.A.56) family. SLC31A subfamily.</text>
</comment>
<keyword evidence="6" id="KW-0186">Copper</keyword>
<evidence type="ECO:0000256" key="4">
    <source>
        <dbReference type="ARBA" id="ARBA00022989"/>
    </source>
</evidence>
<dbReference type="InterPro" id="IPR007274">
    <property type="entry name" value="Cop_transporter"/>
</dbReference>
<accession>A0AAN9LTJ5</accession>
<comment type="caution">
    <text evidence="7">The sequence shown here is derived from an EMBL/GenBank/DDBJ whole genome shotgun (WGS) entry which is preliminary data.</text>
</comment>
<comment type="subcellular location">
    <subcellularLocation>
        <location evidence="6">Membrane</location>
        <topology evidence="6">Multi-pass membrane protein</topology>
    </subcellularLocation>
</comment>
<gene>
    <name evidence="7" type="ORF">VNO77_20439</name>
</gene>
<reference evidence="7 8" key="1">
    <citation type="submission" date="2024-01" db="EMBL/GenBank/DDBJ databases">
        <title>The genomes of 5 underutilized Papilionoideae crops provide insights into root nodulation and disease resistanc.</title>
        <authorList>
            <person name="Jiang F."/>
        </authorList>
    </citation>
    <scope>NUCLEOTIDE SEQUENCE [LARGE SCALE GENOMIC DNA]</scope>
    <source>
        <strain evidence="7">LVBAO_FW01</strain>
        <tissue evidence="7">Leaves</tissue>
    </source>
</reference>
<keyword evidence="6" id="KW-0406">Ion transport</keyword>
<proteinExistence type="inferred from homology"/>
<sequence>MDMNMPTGQDMPMYNNTNNMMMMMMRMSFYWGKDATVLFSGWPNHSVGMYILAIFFVFFLAFTAEVLSMQPLIKRGTSPFLGGFIQTCVFFFRISFTYLLMLAVMSFNGGIFIAAVVGHSLGFFIAKTRALAIANREYKGSSSNTNSI</sequence>
<evidence type="ECO:0000256" key="5">
    <source>
        <dbReference type="ARBA" id="ARBA00023136"/>
    </source>
</evidence>
<protein>
    <recommendedName>
        <fullName evidence="6">Copper transport protein</fullName>
    </recommendedName>
</protein>
<dbReference type="GO" id="GO:0005886">
    <property type="term" value="C:plasma membrane"/>
    <property type="evidence" value="ECO:0007669"/>
    <property type="project" value="TreeGrafter"/>
</dbReference>
<keyword evidence="5 6" id="KW-0472">Membrane</keyword>
<evidence type="ECO:0000256" key="2">
    <source>
        <dbReference type="ARBA" id="ARBA00022692"/>
    </source>
</evidence>
<keyword evidence="3 6" id="KW-0187">Copper transport</keyword>
<dbReference type="Proteomes" id="UP001367508">
    <property type="component" value="Unassembled WGS sequence"/>
</dbReference>
<dbReference type="PANTHER" id="PTHR12483:SF85">
    <property type="entry name" value="COPPER TRANSPORT PROTEIN"/>
    <property type="match status" value="1"/>
</dbReference>
<evidence type="ECO:0000256" key="6">
    <source>
        <dbReference type="RuleBase" id="RU367022"/>
    </source>
</evidence>
<feature type="transmembrane region" description="Helical" evidence="6">
    <location>
        <begin position="49"/>
        <end position="68"/>
    </location>
</feature>
<dbReference type="PANTHER" id="PTHR12483">
    <property type="entry name" value="SOLUTE CARRIER FAMILY 31 COPPER TRANSPORTERS"/>
    <property type="match status" value="1"/>
</dbReference>
<evidence type="ECO:0000256" key="1">
    <source>
        <dbReference type="ARBA" id="ARBA00006921"/>
    </source>
</evidence>
<keyword evidence="6" id="KW-0813">Transport</keyword>
<dbReference type="Pfam" id="PF04145">
    <property type="entry name" value="Ctr"/>
    <property type="match status" value="2"/>
</dbReference>
<feature type="transmembrane region" description="Helical" evidence="6">
    <location>
        <begin position="107"/>
        <end position="126"/>
    </location>
</feature>
<dbReference type="EMBL" id="JAYMYQ010000004">
    <property type="protein sequence ID" value="KAK7339757.1"/>
    <property type="molecule type" value="Genomic_DNA"/>
</dbReference>
<name>A0AAN9LTJ5_CANGL</name>
<keyword evidence="4 6" id="KW-1133">Transmembrane helix</keyword>
<keyword evidence="8" id="KW-1185">Reference proteome</keyword>
<evidence type="ECO:0000313" key="7">
    <source>
        <dbReference type="EMBL" id="KAK7339757.1"/>
    </source>
</evidence>
<dbReference type="GO" id="GO:0005375">
    <property type="term" value="F:copper ion transmembrane transporter activity"/>
    <property type="evidence" value="ECO:0007669"/>
    <property type="project" value="UniProtKB-UniRule"/>
</dbReference>
<keyword evidence="2 6" id="KW-0812">Transmembrane</keyword>
<feature type="transmembrane region" description="Helical" evidence="6">
    <location>
        <begin position="80"/>
        <end position="101"/>
    </location>
</feature>